<dbReference type="EMBL" id="CM003529">
    <property type="protein sequence ID" value="RCV14399.1"/>
    <property type="molecule type" value="Genomic_DNA"/>
</dbReference>
<evidence type="ECO:0000313" key="2">
    <source>
        <dbReference type="EMBL" id="RCV14399.1"/>
    </source>
</evidence>
<feature type="compositionally biased region" description="Basic residues" evidence="1">
    <location>
        <begin position="150"/>
        <end position="172"/>
    </location>
</feature>
<organism evidence="2">
    <name type="scientific">Setaria italica</name>
    <name type="common">Foxtail millet</name>
    <name type="synonym">Panicum italicum</name>
    <dbReference type="NCBI Taxonomy" id="4555"/>
    <lineage>
        <taxon>Eukaryota</taxon>
        <taxon>Viridiplantae</taxon>
        <taxon>Streptophyta</taxon>
        <taxon>Embryophyta</taxon>
        <taxon>Tracheophyta</taxon>
        <taxon>Spermatophyta</taxon>
        <taxon>Magnoliopsida</taxon>
        <taxon>Liliopsida</taxon>
        <taxon>Poales</taxon>
        <taxon>Poaceae</taxon>
        <taxon>PACMAD clade</taxon>
        <taxon>Panicoideae</taxon>
        <taxon>Panicodae</taxon>
        <taxon>Paniceae</taxon>
        <taxon>Cenchrinae</taxon>
        <taxon>Setaria</taxon>
    </lineage>
</organism>
<feature type="compositionally biased region" description="Gly residues" evidence="1">
    <location>
        <begin position="45"/>
        <end position="55"/>
    </location>
</feature>
<feature type="compositionally biased region" description="Basic and acidic residues" evidence="1">
    <location>
        <begin position="196"/>
        <end position="206"/>
    </location>
</feature>
<feature type="region of interest" description="Disordered" evidence="1">
    <location>
        <begin position="1"/>
        <end position="103"/>
    </location>
</feature>
<dbReference type="AlphaFoldDB" id="A0A368Q8Y8"/>
<gene>
    <name evidence="2" type="ORF">SETIT_2G422700v2</name>
</gene>
<feature type="region of interest" description="Disordered" evidence="1">
    <location>
        <begin position="136"/>
        <end position="206"/>
    </location>
</feature>
<evidence type="ECO:0000256" key="1">
    <source>
        <dbReference type="SAM" id="MobiDB-lite"/>
    </source>
</evidence>
<sequence length="206" mass="22567">MEKVATGGDLLAPARELQQPTSCAGKWRGSGLLAGREAKGVGLVVTGGRGDGGIGRSKQLEAEPKAGRGRDRDSTREGDGGRGRTAHRRGSPQRGPVNRHAGCRTPTRACRAERTCPTWPLPVHVQAWPPIELAAGRAGDPHLTSEVSKRRPVMRSERRGHHIRRVYMRHTRSQVQRPPNTDRRRQEHGSGQLGRRTSDRSRASRG</sequence>
<accession>A0A368Q8Y8</accession>
<reference evidence="2" key="2">
    <citation type="submission" date="2015-07" db="EMBL/GenBank/DDBJ databases">
        <authorList>
            <person name="Noorani M."/>
        </authorList>
    </citation>
    <scope>NUCLEOTIDE SEQUENCE</scope>
    <source>
        <strain evidence="2">Yugu1</strain>
    </source>
</reference>
<feature type="compositionally biased region" description="Basic and acidic residues" evidence="1">
    <location>
        <begin position="58"/>
        <end position="82"/>
    </location>
</feature>
<proteinExistence type="predicted"/>
<name>A0A368Q8Y8_SETIT</name>
<reference evidence="2" key="1">
    <citation type="journal article" date="2012" name="Nat. Biotechnol.">
        <title>Reference genome sequence of the model plant Setaria.</title>
        <authorList>
            <person name="Bennetzen J.L."/>
            <person name="Schmutz J."/>
            <person name="Wang H."/>
            <person name="Percifield R."/>
            <person name="Hawkins J."/>
            <person name="Pontaroli A.C."/>
            <person name="Estep M."/>
            <person name="Feng L."/>
            <person name="Vaughn J.N."/>
            <person name="Grimwood J."/>
            <person name="Jenkins J."/>
            <person name="Barry K."/>
            <person name="Lindquist E."/>
            <person name="Hellsten U."/>
            <person name="Deshpande S."/>
            <person name="Wang X."/>
            <person name="Wu X."/>
            <person name="Mitros T."/>
            <person name="Triplett J."/>
            <person name="Yang X."/>
            <person name="Ye C.Y."/>
            <person name="Mauro-Herrera M."/>
            <person name="Wang L."/>
            <person name="Li P."/>
            <person name="Sharma M."/>
            <person name="Sharma R."/>
            <person name="Ronald P.C."/>
            <person name="Panaud O."/>
            <person name="Kellogg E.A."/>
            <person name="Brutnell T.P."/>
            <person name="Doust A.N."/>
            <person name="Tuskan G.A."/>
            <person name="Rokhsar D."/>
            <person name="Devos K.M."/>
        </authorList>
    </citation>
    <scope>NUCLEOTIDE SEQUENCE [LARGE SCALE GENOMIC DNA]</scope>
    <source>
        <strain evidence="2">Yugu1</strain>
    </source>
</reference>
<protein>
    <submittedName>
        <fullName evidence="2">Uncharacterized protein</fullName>
    </submittedName>
</protein>